<dbReference type="PANTHER" id="PTHR12001">
    <property type="entry name" value="GERANYLGERANYL PYROPHOSPHATE SYNTHASE"/>
    <property type="match status" value="1"/>
</dbReference>
<evidence type="ECO:0000256" key="6">
    <source>
        <dbReference type="RuleBase" id="RU004466"/>
    </source>
</evidence>
<comment type="similarity">
    <text evidence="2 6">Belongs to the FPP/GGPP synthase family.</text>
</comment>
<comment type="cofactor">
    <cofactor evidence="1">
        <name>Mg(2+)</name>
        <dbReference type="ChEBI" id="CHEBI:18420"/>
    </cofactor>
</comment>
<dbReference type="Proteomes" id="UP000346198">
    <property type="component" value="Unassembled WGS sequence"/>
</dbReference>
<dbReference type="PROSITE" id="PS00723">
    <property type="entry name" value="POLYPRENYL_SYNTHASE_1"/>
    <property type="match status" value="1"/>
</dbReference>
<dbReference type="RefSeq" id="WP_136059502.1">
    <property type="nucleotide sequence ID" value="NZ_CAAHFH010000001.1"/>
</dbReference>
<dbReference type="SUPFAM" id="SSF48576">
    <property type="entry name" value="Terpenoid synthases"/>
    <property type="match status" value="1"/>
</dbReference>
<keyword evidence="5" id="KW-0460">Magnesium</keyword>
<dbReference type="GO" id="GO:0004659">
    <property type="term" value="F:prenyltransferase activity"/>
    <property type="evidence" value="ECO:0007669"/>
    <property type="project" value="InterPro"/>
</dbReference>
<dbReference type="SFLD" id="SFLDS00005">
    <property type="entry name" value="Isoprenoid_Synthase_Type_I"/>
    <property type="match status" value="1"/>
</dbReference>
<dbReference type="CDD" id="cd00685">
    <property type="entry name" value="Trans_IPPS_HT"/>
    <property type="match status" value="1"/>
</dbReference>
<evidence type="ECO:0000313" key="7">
    <source>
        <dbReference type="EMBL" id="VGO17959.1"/>
    </source>
</evidence>
<evidence type="ECO:0000313" key="8">
    <source>
        <dbReference type="Proteomes" id="UP000346198"/>
    </source>
</evidence>
<dbReference type="AlphaFoldDB" id="A0A6C2UDJ3"/>
<dbReference type="GO" id="GO:0008299">
    <property type="term" value="P:isoprenoid biosynthetic process"/>
    <property type="evidence" value="ECO:0007669"/>
    <property type="project" value="InterPro"/>
</dbReference>
<dbReference type="InterPro" id="IPR000092">
    <property type="entry name" value="Polyprenyl_synt"/>
</dbReference>
<evidence type="ECO:0000256" key="3">
    <source>
        <dbReference type="ARBA" id="ARBA00022679"/>
    </source>
</evidence>
<reference evidence="7 8" key="1">
    <citation type="submission" date="2019-04" db="EMBL/GenBank/DDBJ databases">
        <authorList>
            <person name="Van Vliet M D."/>
        </authorList>
    </citation>
    <scope>NUCLEOTIDE SEQUENCE [LARGE SCALE GENOMIC DNA]</scope>
    <source>
        <strain evidence="7 8">F21</strain>
    </source>
</reference>
<dbReference type="InterPro" id="IPR008949">
    <property type="entry name" value="Isoprenoid_synthase_dom_sf"/>
</dbReference>
<proteinExistence type="inferred from homology"/>
<keyword evidence="4" id="KW-0479">Metal-binding</keyword>
<dbReference type="PANTHER" id="PTHR12001:SF85">
    <property type="entry name" value="SHORT CHAIN ISOPRENYL DIPHOSPHATE SYNTHASE"/>
    <property type="match status" value="1"/>
</dbReference>
<organism evidence="7 8">
    <name type="scientific">Pontiella sulfatireligans</name>
    <dbReference type="NCBI Taxonomy" id="2750658"/>
    <lineage>
        <taxon>Bacteria</taxon>
        <taxon>Pseudomonadati</taxon>
        <taxon>Kiritimatiellota</taxon>
        <taxon>Kiritimatiellia</taxon>
        <taxon>Kiritimatiellales</taxon>
        <taxon>Pontiellaceae</taxon>
        <taxon>Pontiella</taxon>
    </lineage>
</organism>
<protein>
    <submittedName>
        <fullName evidence="7">Octaprenyl diphosphate synthase</fullName>
    </submittedName>
</protein>
<evidence type="ECO:0000256" key="1">
    <source>
        <dbReference type="ARBA" id="ARBA00001946"/>
    </source>
</evidence>
<gene>
    <name evidence="7" type="primary">ispB</name>
    <name evidence="7" type="ORF">SCARR_00009</name>
</gene>
<evidence type="ECO:0000256" key="5">
    <source>
        <dbReference type="ARBA" id="ARBA00022842"/>
    </source>
</evidence>
<dbReference type="Gene3D" id="1.10.600.10">
    <property type="entry name" value="Farnesyl Diphosphate Synthase"/>
    <property type="match status" value="1"/>
</dbReference>
<keyword evidence="8" id="KW-1185">Reference proteome</keyword>
<dbReference type="Pfam" id="PF00348">
    <property type="entry name" value="polyprenyl_synt"/>
    <property type="match status" value="1"/>
</dbReference>
<name>A0A6C2UDJ3_9BACT</name>
<dbReference type="InterPro" id="IPR033749">
    <property type="entry name" value="Polyprenyl_synt_CS"/>
</dbReference>
<evidence type="ECO:0000256" key="2">
    <source>
        <dbReference type="ARBA" id="ARBA00006706"/>
    </source>
</evidence>
<sequence>MSTYKNQIEKQLKKVRAAMDGTLSGTNLSKLLPGNKNLLGNGKMLRSRLVLSIGAANSIEEQVLINAGAAVDIIHGASLLHDDVIDGGILRRGAPTFWKKYGTNGAILFGDLLVFKALSLLSEVNRSDLLKELIEMSGEVCRSEVEQELVLRGAPGTWEECEQVARFKTGSLFAFAAIAGGTDEPGQTEALREAGFILGTAYQLADDVLDASGNEAVSGKTLGTDNQRGKTTAITATKNAPAAPLDYIFSLLDASSVQLAAWPEIQGAWDTFLNVTMKPVLSKHLTAG</sequence>
<evidence type="ECO:0000256" key="4">
    <source>
        <dbReference type="ARBA" id="ARBA00022723"/>
    </source>
</evidence>
<accession>A0A6C2UDJ3</accession>
<dbReference type="GO" id="GO:0046872">
    <property type="term" value="F:metal ion binding"/>
    <property type="evidence" value="ECO:0007669"/>
    <property type="project" value="UniProtKB-KW"/>
</dbReference>
<dbReference type="PROSITE" id="PS00444">
    <property type="entry name" value="POLYPRENYL_SYNTHASE_2"/>
    <property type="match status" value="1"/>
</dbReference>
<keyword evidence="3 6" id="KW-0808">Transferase</keyword>
<dbReference type="EMBL" id="CAAHFH010000001">
    <property type="protein sequence ID" value="VGO17959.1"/>
    <property type="molecule type" value="Genomic_DNA"/>
</dbReference>